<keyword evidence="11 19" id="KW-0460">Magnesium</keyword>
<gene>
    <name evidence="19" type="primary">cobS</name>
    <name evidence="20" type="ORF">FM038_020300</name>
</gene>
<evidence type="ECO:0000256" key="4">
    <source>
        <dbReference type="ARBA" id="ARBA00010561"/>
    </source>
</evidence>
<comment type="similarity">
    <text evidence="4 19">Belongs to the CobS family.</text>
</comment>
<name>A0ABX8S2Z7_9GAMM</name>
<feature type="transmembrane region" description="Helical" evidence="19">
    <location>
        <begin position="65"/>
        <end position="83"/>
    </location>
</feature>
<evidence type="ECO:0000256" key="1">
    <source>
        <dbReference type="ARBA" id="ARBA00001946"/>
    </source>
</evidence>
<evidence type="ECO:0000256" key="10">
    <source>
        <dbReference type="ARBA" id="ARBA00022692"/>
    </source>
</evidence>
<dbReference type="GO" id="GO:0051073">
    <property type="term" value="F:adenosylcobinamide-GDP ribazoletransferase activity"/>
    <property type="evidence" value="ECO:0007669"/>
    <property type="project" value="UniProtKB-EC"/>
</dbReference>
<dbReference type="RefSeq" id="WP_142871444.1">
    <property type="nucleotide sequence ID" value="NZ_CP045503.2"/>
</dbReference>
<dbReference type="PANTHER" id="PTHR34148">
    <property type="entry name" value="ADENOSYLCOBINAMIDE-GDP RIBAZOLETRANSFERASE"/>
    <property type="match status" value="1"/>
</dbReference>
<keyword evidence="21" id="KW-1185">Reference proteome</keyword>
<evidence type="ECO:0000256" key="2">
    <source>
        <dbReference type="ARBA" id="ARBA00004651"/>
    </source>
</evidence>
<dbReference type="NCBIfam" id="NF001277">
    <property type="entry name" value="PRK00235.1-3"/>
    <property type="match status" value="1"/>
</dbReference>
<dbReference type="Pfam" id="PF02654">
    <property type="entry name" value="CobS"/>
    <property type="match status" value="1"/>
</dbReference>
<evidence type="ECO:0000256" key="9">
    <source>
        <dbReference type="ARBA" id="ARBA00022679"/>
    </source>
</evidence>
<evidence type="ECO:0000256" key="18">
    <source>
        <dbReference type="ARBA" id="ARBA00049504"/>
    </source>
</evidence>
<comment type="cofactor">
    <cofactor evidence="1 19">
        <name>Mg(2+)</name>
        <dbReference type="ChEBI" id="CHEBI:18420"/>
    </cofactor>
</comment>
<evidence type="ECO:0000256" key="3">
    <source>
        <dbReference type="ARBA" id="ARBA00004663"/>
    </source>
</evidence>
<feature type="transmembrane region" description="Helical" evidence="19">
    <location>
        <begin position="39"/>
        <end position="58"/>
    </location>
</feature>
<sequence length="262" mass="28310">MDVLRKELTLFFIAMGFFTRIPMPTWVKVDGDSLNKANRYFGLVGVLVGALSALIYALSIQVLPVSVSILLAMMISVALTGAFHEDGLADTADGFGGGWKIADKLKIMKDSRIGTYGAVTLLLALFLKFQLLMELALYDPEMLVPALIIGHCLSRVLAASIIFTDTYVSDAYVSEEKGSKSKPLAQNQTINELLILLVTGGLALWLSGLTSTILIAASLFLLRWLLVSLFRRQIGGYTGDTLGAAQQVSELVCYLVLLAAIA</sequence>
<keyword evidence="13 19" id="KW-0472">Membrane</keyword>
<comment type="catalytic activity">
    <reaction evidence="17 19">
        <text>alpha-ribazole + adenosylcob(III)inamide-GDP = adenosylcob(III)alamin + GMP + H(+)</text>
        <dbReference type="Rhea" id="RHEA:16049"/>
        <dbReference type="ChEBI" id="CHEBI:10329"/>
        <dbReference type="ChEBI" id="CHEBI:15378"/>
        <dbReference type="ChEBI" id="CHEBI:18408"/>
        <dbReference type="ChEBI" id="CHEBI:58115"/>
        <dbReference type="ChEBI" id="CHEBI:60487"/>
        <dbReference type="EC" id="2.7.8.26"/>
    </reaction>
</comment>
<reference evidence="20" key="1">
    <citation type="submission" date="2021-07" db="EMBL/GenBank/DDBJ databases">
        <title>Shewanella sp. YLB-07 whole genome sequence.</title>
        <authorList>
            <person name="Yu L."/>
        </authorList>
    </citation>
    <scope>NUCLEOTIDE SEQUENCE</scope>
    <source>
        <strain evidence="20">YLB-08</strain>
    </source>
</reference>
<evidence type="ECO:0000256" key="15">
    <source>
        <dbReference type="ARBA" id="ARBA00032605"/>
    </source>
</evidence>
<evidence type="ECO:0000313" key="20">
    <source>
        <dbReference type="EMBL" id="QXP44912.1"/>
    </source>
</evidence>
<dbReference type="PANTHER" id="PTHR34148:SF1">
    <property type="entry name" value="ADENOSYLCOBINAMIDE-GDP RIBAZOLETRANSFERASE"/>
    <property type="match status" value="1"/>
</dbReference>
<evidence type="ECO:0000256" key="11">
    <source>
        <dbReference type="ARBA" id="ARBA00022842"/>
    </source>
</evidence>
<evidence type="ECO:0000256" key="5">
    <source>
        <dbReference type="ARBA" id="ARBA00013200"/>
    </source>
</evidence>
<protein>
    <recommendedName>
        <fullName evidence="6 19">Adenosylcobinamide-GDP ribazoletransferase</fullName>
        <ecNumber evidence="5 19">2.7.8.26</ecNumber>
    </recommendedName>
    <alternativeName>
        <fullName evidence="16 19">Cobalamin synthase</fullName>
    </alternativeName>
    <alternativeName>
        <fullName evidence="15 19">Cobalamin-5'-phosphate synthase</fullName>
    </alternativeName>
</protein>
<evidence type="ECO:0000256" key="6">
    <source>
        <dbReference type="ARBA" id="ARBA00015850"/>
    </source>
</evidence>
<dbReference type="NCBIfam" id="TIGR00317">
    <property type="entry name" value="cobS"/>
    <property type="match status" value="1"/>
</dbReference>
<organism evidence="20 21">
    <name type="scientific">Shewanella eurypsychrophilus</name>
    <dbReference type="NCBI Taxonomy" id="2593656"/>
    <lineage>
        <taxon>Bacteria</taxon>
        <taxon>Pseudomonadati</taxon>
        <taxon>Pseudomonadota</taxon>
        <taxon>Gammaproteobacteria</taxon>
        <taxon>Alteromonadales</taxon>
        <taxon>Shewanellaceae</taxon>
        <taxon>Shewanella</taxon>
    </lineage>
</organism>
<accession>A0ABX8S2Z7</accession>
<feature type="transmembrane region" description="Helical" evidence="19">
    <location>
        <begin position="7"/>
        <end position="27"/>
    </location>
</feature>
<keyword evidence="9 19" id="KW-0808">Transferase</keyword>
<evidence type="ECO:0000256" key="19">
    <source>
        <dbReference type="HAMAP-Rule" id="MF_00719"/>
    </source>
</evidence>
<comment type="catalytic activity">
    <reaction evidence="18 19">
        <text>alpha-ribazole 5'-phosphate + adenosylcob(III)inamide-GDP = adenosylcob(III)alamin 5'-phosphate + GMP + H(+)</text>
        <dbReference type="Rhea" id="RHEA:23560"/>
        <dbReference type="ChEBI" id="CHEBI:15378"/>
        <dbReference type="ChEBI" id="CHEBI:57918"/>
        <dbReference type="ChEBI" id="CHEBI:58115"/>
        <dbReference type="ChEBI" id="CHEBI:60487"/>
        <dbReference type="ChEBI" id="CHEBI:60493"/>
        <dbReference type="EC" id="2.7.8.26"/>
    </reaction>
</comment>
<feature type="transmembrane region" description="Helical" evidence="19">
    <location>
        <begin position="143"/>
        <end position="163"/>
    </location>
</feature>
<keyword evidence="10 19" id="KW-0812">Transmembrane</keyword>
<comment type="pathway">
    <text evidence="3 19">Cofactor biosynthesis; adenosylcobalamin biosynthesis; adenosylcobalamin from cob(II)yrinate a,c-diamide: step 7/7.</text>
</comment>
<feature type="transmembrane region" description="Helical" evidence="19">
    <location>
        <begin position="113"/>
        <end position="131"/>
    </location>
</feature>
<keyword evidence="7 19" id="KW-1003">Cell membrane</keyword>
<evidence type="ECO:0000256" key="12">
    <source>
        <dbReference type="ARBA" id="ARBA00022989"/>
    </source>
</evidence>
<dbReference type="Proteomes" id="UP000316416">
    <property type="component" value="Chromosome"/>
</dbReference>
<evidence type="ECO:0000256" key="14">
    <source>
        <dbReference type="ARBA" id="ARBA00025228"/>
    </source>
</evidence>
<comment type="function">
    <text evidence="14 19">Joins adenosylcobinamide-GDP and alpha-ribazole to generate adenosylcobalamin (Ado-cobalamin). Also synthesizes adenosylcobalamin 5'-phosphate from adenosylcobinamide-GDP and alpha-ribazole 5'-phosphate.</text>
</comment>
<keyword evidence="8 19" id="KW-0169">Cobalamin biosynthesis</keyword>
<evidence type="ECO:0000256" key="7">
    <source>
        <dbReference type="ARBA" id="ARBA00022475"/>
    </source>
</evidence>
<dbReference type="EC" id="2.7.8.26" evidence="5 19"/>
<evidence type="ECO:0000256" key="13">
    <source>
        <dbReference type="ARBA" id="ARBA00023136"/>
    </source>
</evidence>
<comment type="subcellular location">
    <subcellularLocation>
        <location evidence="2 19">Cell membrane</location>
        <topology evidence="2 19">Multi-pass membrane protein</topology>
    </subcellularLocation>
</comment>
<dbReference type="EMBL" id="CP045503">
    <property type="protein sequence ID" value="QXP44912.1"/>
    <property type="molecule type" value="Genomic_DNA"/>
</dbReference>
<dbReference type="InterPro" id="IPR003805">
    <property type="entry name" value="CobS"/>
</dbReference>
<proteinExistence type="inferred from homology"/>
<evidence type="ECO:0000256" key="8">
    <source>
        <dbReference type="ARBA" id="ARBA00022573"/>
    </source>
</evidence>
<dbReference type="HAMAP" id="MF_00719">
    <property type="entry name" value="CobS"/>
    <property type="match status" value="1"/>
</dbReference>
<feature type="transmembrane region" description="Helical" evidence="19">
    <location>
        <begin position="193"/>
        <end position="222"/>
    </location>
</feature>
<evidence type="ECO:0000313" key="21">
    <source>
        <dbReference type="Proteomes" id="UP000316416"/>
    </source>
</evidence>
<evidence type="ECO:0000256" key="17">
    <source>
        <dbReference type="ARBA" id="ARBA00048623"/>
    </source>
</evidence>
<keyword evidence="12 19" id="KW-1133">Transmembrane helix</keyword>
<evidence type="ECO:0000256" key="16">
    <source>
        <dbReference type="ARBA" id="ARBA00032853"/>
    </source>
</evidence>